<dbReference type="CDD" id="cd09159">
    <property type="entry name" value="PLDc_ybhO_like_2"/>
    <property type="match status" value="1"/>
</dbReference>
<protein>
    <submittedName>
        <fullName evidence="3">Cardiolipin synthase B</fullName>
    </submittedName>
</protein>
<dbReference type="CDD" id="cd09110">
    <property type="entry name" value="PLDc_CLS_1"/>
    <property type="match status" value="1"/>
</dbReference>
<dbReference type="Gene3D" id="3.30.870.10">
    <property type="entry name" value="Endonuclease Chain A"/>
    <property type="match status" value="2"/>
</dbReference>
<evidence type="ECO:0000313" key="3">
    <source>
        <dbReference type="EMBL" id="PTU31197.1"/>
    </source>
</evidence>
<dbReference type="InterPro" id="IPR001736">
    <property type="entry name" value="PLipase_D/transphosphatidylase"/>
</dbReference>
<dbReference type="SUPFAM" id="SSF56024">
    <property type="entry name" value="Phospholipase D/nuclease"/>
    <property type="match status" value="2"/>
</dbReference>
<proteinExistence type="predicted"/>
<accession>A0A2T5MF63</accession>
<dbReference type="Proteomes" id="UP000244248">
    <property type="component" value="Unassembled WGS sequence"/>
</dbReference>
<evidence type="ECO:0000259" key="2">
    <source>
        <dbReference type="PROSITE" id="PS50035"/>
    </source>
</evidence>
<reference evidence="3 4" key="1">
    <citation type="submission" date="2018-04" db="EMBL/GenBank/DDBJ databases">
        <title>Novel species isolated from glacier.</title>
        <authorList>
            <person name="Liu Q."/>
            <person name="Xin Y.-H."/>
        </authorList>
    </citation>
    <scope>NUCLEOTIDE SEQUENCE [LARGE SCALE GENOMIC DNA]</scope>
    <source>
        <strain evidence="3 4">GT1R17</strain>
    </source>
</reference>
<dbReference type="InterPro" id="IPR025202">
    <property type="entry name" value="PLD-like_dom"/>
</dbReference>
<feature type="domain" description="PLD phosphodiesterase" evidence="2">
    <location>
        <begin position="161"/>
        <end position="188"/>
    </location>
</feature>
<evidence type="ECO:0000256" key="1">
    <source>
        <dbReference type="SAM" id="MobiDB-lite"/>
    </source>
</evidence>
<dbReference type="PANTHER" id="PTHR21248:SF22">
    <property type="entry name" value="PHOSPHOLIPASE D"/>
    <property type="match status" value="1"/>
</dbReference>
<comment type="caution">
    <text evidence="3">The sequence shown here is derived from an EMBL/GenBank/DDBJ whole genome shotgun (WGS) entry which is preliminary data.</text>
</comment>
<sequence length="436" mass="48966">MATTPTQKVEFEDTRGPVSAAKGEAILEHIEDKHGDSEALQNHLAYEQAVNANSPLVLGNKLKLLQNGPATYESMMAAIRGAKDNINLETFIFDDDKVGRLFSDLLLKKQAEGVQVNIIYDSIGGLSTPQEFFDRLREGGINVLEFNPVNPLSGKQKSWLINNRDHRKQLIVDGRIAFTGGINISDTYSSAPSGKLRRKKHKENQPKAGWRDTHIRIEGPVVAEFQKMFLETWARQNGEPLAARHYLPEIKDKGDEIVRAIGSTPGDSPNLIFLTLISAITHAERKVHLTIAYFAPDPQLLKALTDAAQRGVDVKLVLPSFSDSWPIFNLGRSYYSKLLRGGVKIYERHGSVMHAKTACIDGVWSTIGSTNLDWRSFLHNDEINAVILSSNFAKQMDTMFAEDLKESEEIVLSKWKHRSWFSRLKERTARIGAYWL</sequence>
<keyword evidence="4" id="KW-1185">Reference proteome</keyword>
<dbReference type="EMBL" id="QANS01000004">
    <property type="protein sequence ID" value="PTU31197.1"/>
    <property type="molecule type" value="Genomic_DNA"/>
</dbReference>
<feature type="region of interest" description="Disordered" evidence="1">
    <location>
        <begin position="190"/>
        <end position="209"/>
    </location>
</feature>
<name>A0A2T5MF63_9GAMM</name>
<feature type="domain" description="PLD phosphodiesterase" evidence="2">
    <location>
        <begin position="349"/>
        <end position="376"/>
    </location>
</feature>
<dbReference type="GO" id="GO:0030572">
    <property type="term" value="F:phosphatidyltransferase activity"/>
    <property type="evidence" value="ECO:0007669"/>
    <property type="project" value="UniProtKB-ARBA"/>
</dbReference>
<dbReference type="AlphaFoldDB" id="A0A2T5MF63"/>
<organism evidence="3 4">
    <name type="scientific">Stenotrophobium rhamnosiphilum</name>
    <dbReference type="NCBI Taxonomy" id="2029166"/>
    <lineage>
        <taxon>Bacteria</taxon>
        <taxon>Pseudomonadati</taxon>
        <taxon>Pseudomonadota</taxon>
        <taxon>Gammaproteobacteria</taxon>
        <taxon>Nevskiales</taxon>
        <taxon>Nevskiaceae</taxon>
        <taxon>Stenotrophobium</taxon>
    </lineage>
</organism>
<gene>
    <name evidence="3" type="ORF">CJD38_12650</name>
</gene>
<dbReference type="SMART" id="SM00155">
    <property type="entry name" value="PLDc"/>
    <property type="match status" value="2"/>
</dbReference>
<dbReference type="OrthoDB" id="9762009at2"/>
<dbReference type="Pfam" id="PF13091">
    <property type="entry name" value="PLDc_2"/>
    <property type="match status" value="2"/>
</dbReference>
<dbReference type="GO" id="GO:0032049">
    <property type="term" value="P:cardiolipin biosynthetic process"/>
    <property type="evidence" value="ECO:0007669"/>
    <property type="project" value="UniProtKB-ARBA"/>
</dbReference>
<dbReference type="PANTHER" id="PTHR21248">
    <property type="entry name" value="CARDIOLIPIN SYNTHASE"/>
    <property type="match status" value="1"/>
</dbReference>
<evidence type="ECO:0000313" key="4">
    <source>
        <dbReference type="Proteomes" id="UP000244248"/>
    </source>
</evidence>
<dbReference type="PROSITE" id="PS50035">
    <property type="entry name" value="PLD"/>
    <property type="match status" value="2"/>
</dbReference>